<evidence type="ECO:0000313" key="3">
    <source>
        <dbReference type="EMBL" id="CAL6003406.1"/>
    </source>
</evidence>
<evidence type="ECO:0000256" key="2">
    <source>
        <dbReference type="ARBA" id="ARBA00022737"/>
    </source>
</evidence>
<dbReference type="Gene3D" id="3.80.10.10">
    <property type="entry name" value="Ribonuclease Inhibitor"/>
    <property type="match status" value="1"/>
</dbReference>
<protein>
    <submittedName>
        <fullName evidence="3">DUF2252_family protein</fullName>
    </submittedName>
</protein>
<dbReference type="Proteomes" id="UP001642409">
    <property type="component" value="Unassembled WGS sequence"/>
</dbReference>
<dbReference type="InterPro" id="IPR050836">
    <property type="entry name" value="SDS22/Internalin_LRR"/>
</dbReference>
<dbReference type="InterPro" id="IPR032675">
    <property type="entry name" value="LRR_dom_sf"/>
</dbReference>
<evidence type="ECO:0000256" key="1">
    <source>
        <dbReference type="ARBA" id="ARBA00022614"/>
    </source>
</evidence>
<comment type="caution">
    <text evidence="3">The sequence shown here is derived from an EMBL/GenBank/DDBJ whole genome shotgun (WGS) entry which is preliminary data.</text>
</comment>
<keyword evidence="2" id="KW-0677">Repeat</keyword>
<dbReference type="SUPFAM" id="SSF52058">
    <property type="entry name" value="L domain-like"/>
    <property type="match status" value="1"/>
</dbReference>
<sequence>MTGLIVLYLNDCNLRSAEALRPLINLTELYLWNNKGLDITSLQHLTNLKILELRQCNLVSVDALRPLTKLESLDIAENSIVYVQPLITNQIKLFEYFNARYNKILDSNVMEQHQNFKSFQFTDQKQPTKQERSVANIQRSINSPIVSLKVMQKQASSLKSQNNIFRLKVSENLQKLFNNFTQFVARAGSLFQLTNQTIDGWQ</sequence>
<name>A0ABP1HZ17_9EUKA</name>
<dbReference type="PANTHER" id="PTHR46652">
    <property type="entry name" value="LEUCINE-RICH REPEAT AND IQ DOMAIN-CONTAINING PROTEIN 1-RELATED"/>
    <property type="match status" value="1"/>
</dbReference>
<reference evidence="3 4" key="1">
    <citation type="submission" date="2024-07" db="EMBL/GenBank/DDBJ databases">
        <authorList>
            <person name="Akdeniz Z."/>
        </authorList>
    </citation>
    <scope>NUCLEOTIDE SEQUENCE [LARGE SCALE GENOMIC DNA]</scope>
</reference>
<gene>
    <name evidence="3" type="ORF">HINF_LOCUS18386</name>
</gene>
<dbReference type="PROSITE" id="PS51450">
    <property type="entry name" value="LRR"/>
    <property type="match status" value="1"/>
</dbReference>
<dbReference type="InterPro" id="IPR001611">
    <property type="entry name" value="Leu-rich_rpt"/>
</dbReference>
<keyword evidence="4" id="KW-1185">Reference proteome</keyword>
<keyword evidence="1" id="KW-0433">Leucine-rich repeat</keyword>
<accession>A0ABP1HZ17</accession>
<evidence type="ECO:0000313" key="4">
    <source>
        <dbReference type="Proteomes" id="UP001642409"/>
    </source>
</evidence>
<organism evidence="3 4">
    <name type="scientific">Hexamita inflata</name>
    <dbReference type="NCBI Taxonomy" id="28002"/>
    <lineage>
        <taxon>Eukaryota</taxon>
        <taxon>Metamonada</taxon>
        <taxon>Diplomonadida</taxon>
        <taxon>Hexamitidae</taxon>
        <taxon>Hexamitinae</taxon>
        <taxon>Hexamita</taxon>
    </lineage>
</organism>
<proteinExistence type="predicted"/>
<dbReference type="EMBL" id="CAXDID020000047">
    <property type="protein sequence ID" value="CAL6003406.1"/>
    <property type="molecule type" value="Genomic_DNA"/>
</dbReference>
<dbReference type="PANTHER" id="PTHR46652:SF3">
    <property type="entry name" value="LEUCINE-RICH REPEAT-CONTAINING PROTEIN 9"/>
    <property type="match status" value="1"/>
</dbReference>